<evidence type="ECO:0000313" key="1">
    <source>
        <dbReference type="EMBL" id="KOS44460.1"/>
    </source>
</evidence>
<reference evidence="1 2" key="1">
    <citation type="submission" date="2015-08" db="EMBL/GenBank/DDBJ databases">
        <title>Genome sequencing of Penicillium nordicum.</title>
        <authorList>
            <person name="Nguyen H.D."/>
            <person name="Seifert K.A."/>
        </authorList>
    </citation>
    <scope>NUCLEOTIDE SEQUENCE [LARGE SCALE GENOMIC DNA]</scope>
    <source>
        <strain evidence="1 2">DAOMC 185683</strain>
    </source>
</reference>
<comment type="caution">
    <text evidence="1">The sequence shown here is derived from an EMBL/GenBank/DDBJ whole genome shotgun (WGS) entry which is preliminary data.</text>
</comment>
<dbReference type="EMBL" id="LHQQ01000060">
    <property type="protein sequence ID" value="KOS44460.1"/>
    <property type="molecule type" value="Genomic_DNA"/>
</dbReference>
<evidence type="ECO:0000313" key="2">
    <source>
        <dbReference type="Proteomes" id="UP000037696"/>
    </source>
</evidence>
<accession>A0A0M8PBR8</accession>
<proteinExistence type="predicted"/>
<gene>
    <name evidence="1" type="ORF">ACN38_g4607</name>
</gene>
<dbReference type="AlphaFoldDB" id="A0A0M8PBR8"/>
<dbReference type="Proteomes" id="UP000037696">
    <property type="component" value="Unassembled WGS sequence"/>
</dbReference>
<organism evidence="1 2">
    <name type="scientific">Penicillium nordicum</name>
    <dbReference type="NCBI Taxonomy" id="229535"/>
    <lineage>
        <taxon>Eukaryota</taxon>
        <taxon>Fungi</taxon>
        <taxon>Dikarya</taxon>
        <taxon>Ascomycota</taxon>
        <taxon>Pezizomycotina</taxon>
        <taxon>Eurotiomycetes</taxon>
        <taxon>Eurotiomycetidae</taxon>
        <taxon>Eurotiales</taxon>
        <taxon>Aspergillaceae</taxon>
        <taxon>Penicillium</taxon>
    </lineage>
</organism>
<keyword evidence="2" id="KW-1185">Reference proteome</keyword>
<name>A0A0M8PBR8_9EURO</name>
<sequence>MELATYAEIVGTALPFLNDYVDANNELIALDSLVQSTGTTARFMAELRERSQLEQHAEYLHQKTRGRPSHLRRAHRLT</sequence>
<protein>
    <submittedName>
        <fullName evidence="1">Uncharacterized protein</fullName>
    </submittedName>
</protein>